<evidence type="ECO:0000313" key="5">
    <source>
        <dbReference type="Proteomes" id="UP000224634"/>
    </source>
</evidence>
<feature type="chain" id="PRO_5012948047" description="SGNH hydrolase-type esterase domain-containing protein" evidence="3">
    <location>
        <begin position="21"/>
        <end position="141"/>
    </location>
</feature>
<sequence length="141" mass="15422">MKGAMYFLSVLYALHSGTAAAATVYLPGDSTMAPRFQWSGCISVQVSNYVISDCSACSFIHESCFNEIANMIQPSNFVVIEFTHNDSGSLRNDNSCSNYPGTGSETCQTVYNGVQETVLTFNAYLKNAVHMFFNKGIKVII</sequence>
<dbReference type="SUPFAM" id="SSF52266">
    <property type="entry name" value="SGNH hydrolase"/>
    <property type="match status" value="1"/>
</dbReference>
<comment type="caution">
    <text evidence="4">The sequence shown here is derived from an EMBL/GenBank/DDBJ whole genome shotgun (WGS) entry which is preliminary data.</text>
</comment>
<feature type="signal peptide" evidence="3">
    <location>
        <begin position="1"/>
        <end position="20"/>
    </location>
</feature>
<dbReference type="Gene3D" id="3.40.50.1110">
    <property type="entry name" value="SGNH hydrolase"/>
    <property type="match status" value="1"/>
</dbReference>
<evidence type="ECO:0008006" key="6">
    <source>
        <dbReference type="Google" id="ProtNLM"/>
    </source>
</evidence>
<evidence type="ECO:0000256" key="1">
    <source>
        <dbReference type="ARBA" id="ARBA00008668"/>
    </source>
</evidence>
<dbReference type="PANTHER" id="PTHR43695">
    <property type="entry name" value="PUTATIVE (AFU_ORTHOLOGUE AFUA_2G17250)-RELATED"/>
    <property type="match status" value="1"/>
</dbReference>
<dbReference type="PANTHER" id="PTHR43695:SF1">
    <property type="entry name" value="RHAMNOGALACTURONAN ACETYLESTERASE"/>
    <property type="match status" value="1"/>
</dbReference>
<dbReference type="AlphaFoldDB" id="A0A2B7Z1U2"/>
<evidence type="ECO:0000313" key="4">
    <source>
        <dbReference type="EMBL" id="PGH27906.1"/>
    </source>
</evidence>
<dbReference type="Proteomes" id="UP000224634">
    <property type="component" value="Unassembled WGS sequence"/>
</dbReference>
<keyword evidence="2" id="KW-0378">Hydrolase</keyword>
<accession>A0A2B7Z1U2</accession>
<name>A0A2B7Z1U2_POLH7</name>
<dbReference type="OrthoDB" id="2141316at2759"/>
<keyword evidence="5" id="KW-1185">Reference proteome</keyword>
<dbReference type="InterPro" id="IPR037459">
    <property type="entry name" value="RhgT-like"/>
</dbReference>
<protein>
    <recommendedName>
        <fullName evidence="6">SGNH hydrolase-type esterase domain-containing protein</fullName>
    </recommendedName>
</protein>
<dbReference type="STRING" id="1447883.A0A2B7Z1U2"/>
<proteinExistence type="inferred from homology"/>
<dbReference type="EMBL" id="PDNA01000003">
    <property type="protein sequence ID" value="PGH27906.1"/>
    <property type="molecule type" value="Genomic_DNA"/>
</dbReference>
<dbReference type="GO" id="GO:0016787">
    <property type="term" value="F:hydrolase activity"/>
    <property type="evidence" value="ECO:0007669"/>
    <property type="project" value="UniProtKB-KW"/>
</dbReference>
<gene>
    <name evidence="4" type="ORF">AJ80_00456</name>
</gene>
<organism evidence="4 5">
    <name type="scientific">Polytolypa hystricis (strain UAMH7299)</name>
    <dbReference type="NCBI Taxonomy" id="1447883"/>
    <lineage>
        <taxon>Eukaryota</taxon>
        <taxon>Fungi</taxon>
        <taxon>Dikarya</taxon>
        <taxon>Ascomycota</taxon>
        <taxon>Pezizomycotina</taxon>
        <taxon>Eurotiomycetes</taxon>
        <taxon>Eurotiomycetidae</taxon>
        <taxon>Onygenales</taxon>
        <taxon>Onygenales incertae sedis</taxon>
        <taxon>Polytolypa</taxon>
    </lineage>
</organism>
<evidence type="ECO:0000256" key="2">
    <source>
        <dbReference type="ARBA" id="ARBA00022801"/>
    </source>
</evidence>
<comment type="similarity">
    <text evidence="1">Belongs to the 'GDSL' lipolytic enzyme family.</text>
</comment>
<dbReference type="InterPro" id="IPR036514">
    <property type="entry name" value="SGNH_hydro_sf"/>
</dbReference>
<keyword evidence="3" id="KW-0732">Signal</keyword>
<evidence type="ECO:0000256" key="3">
    <source>
        <dbReference type="SAM" id="SignalP"/>
    </source>
</evidence>
<reference evidence="4 5" key="1">
    <citation type="submission" date="2017-10" db="EMBL/GenBank/DDBJ databases">
        <title>Comparative genomics in systemic dimorphic fungi from Ajellomycetaceae.</title>
        <authorList>
            <person name="Munoz J.F."/>
            <person name="Mcewen J.G."/>
            <person name="Clay O.K."/>
            <person name="Cuomo C.A."/>
        </authorList>
    </citation>
    <scope>NUCLEOTIDE SEQUENCE [LARGE SCALE GENOMIC DNA]</scope>
    <source>
        <strain evidence="4 5">UAMH7299</strain>
    </source>
</reference>